<dbReference type="Proteomes" id="UP000179243">
    <property type="component" value="Unassembled WGS sequence"/>
</dbReference>
<evidence type="ECO:0000313" key="1">
    <source>
        <dbReference type="EMBL" id="OGJ99747.1"/>
    </source>
</evidence>
<protein>
    <submittedName>
        <fullName evidence="1">Uncharacterized protein</fullName>
    </submittedName>
</protein>
<accession>A0A1F7EZE5</accession>
<sequence length="144" mass="16219">MNPNLKKGETGGIGIKHVMKKESFLSNYRKGTPDSVQYVPLNNGFLYLQYDCEGEIEQAAYVRKNRDEPGSNDLQLYFMWGNDMVTFKTENGLSGEQWSNGYADFGTVYETDDAPSQGKKIDLDVWISQCLEEMERAAPGAGLR</sequence>
<dbReference type="EMBL" id="MFYX01000160">
    <property type="protein sequence ID" value="OGJ99747.1"/>
    <property type="molecule type" value="Genomic_DNA"/>
</dbReference>
<dbReference type="AlphaFoldDB" id="A0A1F7EZE5"/>
<proteinExistence type="predicted"/>
<evidence type="ECO:0000313" key="2">
    <source>
        <dbReference type="Proteomes" id="UP000179243"/>
    </source>
</evidence>
<reference evidence="1 2" key="1">
    <citation type="journal article" date="2016" name="Nat. Commun.">
        <title>Thousands of microbial genomes shed light on interconnected biogeochemical processes in an aquifer system.</title>
        <authorList>
            <person name="Anantharaman K."/>
            <person name="Brown C.T."/>
            <person name="Hug L.A."/>
            <person name="Sharon I."/>
            <person name="Castelle C.J."/>
            <person name="Probst A.J."/>
            <person name="Thomas B.C."/>
            <person name="Singh A."/>
            <person name="Wilkins M.J."/>
            <person name="Karaoz U."/>
            <person name="Brodie E.L."/>
            <person name="Williams K.H."/>
            <person name="Hubbard S.S."/>
            <person name="Banfield J.F."/>
        </authorList>
    </citation>
    <scope>NUCLEOTIDE SEQUENCE [LARGE SCALE GENOMIC DNA]</scope>
</reference>
<name>A0A1F7EZE5_UNCRA</name>
<gene>
    <name evidence="1" type="ORF">A2519_12440</name>
</gene>
<comment type="caution">
    <text evidence="1">The sequence shown here is derived from an EMBL/GenBank/DDBJ whole genome shotgun (WGS) entry which is preliminary data.</text>
</comment>
<organism evidence="1 2">
    <name type="scientific">Candidatus Raymondbacteria bacterium RIFOXYD12_FULL_49_13</name>
    <dbReference type="NCBI Taxonomy" id="1817890"/>
    <lineage>
        <taxon>Bacteria</taxon>
        <taxon>Raymondiibacteriota</taxon>
    </lineage>
</organism>